<reference evidence="1" key="1">
    <citation type="journal article" date="2015" name="Nature">
        <title>Complex archaea that bridge the gap between prokaryotes and eukaryotes.</title>
        <authorList>
            <person name="Spang A."/>
            <person name="Saw J.H."/>
            <person name="Jorgensen S.L."/>
            <person name="Zaremba-Niedzwiedzka K."/>
            <person name="Martijn J."/>
            <person name="Lind A.E."/>
            <person name="van Eijk R."/>
            <person name="Schleper C."/>
            <person name="Guy L."/>
            <person name="Ettema T.J."/>
        </authorList>
    </citation>
    <scope>NUCLEOTIDE SEQUENCE</scope>
</reference>
<organism evidence="1">
    <name type="scientific">marine sediment metagenome</name>
    <dbReference type="NCBI Taxonomy" id="412755"/>
    <lineage>
        <taxon>unclassified sequences</taxon>
        <taxon>metagenomes</taxon>
        <taxon>ecological metagenomes</taxon>
    </lineage>
</organism>
<evidence type="ECO:0000313" key="1">
    <source>
        <dbReference type="EMBL" id="KKK63820.1"/>
    </source>
</evidence>
<protein>
    <submittedName>
        <fullName evidence="1">Uncharacterized protein</fullName>
    </submittedName>
</protein>
<name>A0A0F8XRJ1_9ZZZZ</name>
<accession>A0A0F8XRJ1</accession>
<dbReference type="EMBL" id="LAZR01061316">
    <property type="protein sequence ID" value="KKK63820.1"/>
    <property type="molecule type" value="Genomic_DNA"/>
</dbReference>
<proteinExistence type="predicted"/>
<comment type="caution">
    <text evidence="1">The sequence shown here is derived from an EMBL/GenBank/DDBJ whole genome shotgun (WGS) entry which is preliminary data.</text>
</comment>
<gene>
    <name evidence="1" type="ORF">LCGC14_2990410</name>
</gene>
<sequence length="83" mass="9748">MRISVSYKDMADRRNLVKENEAKGLRMLHDNFDKDWLRGDEPRGILVFTNEPGKEAPHVEVRDLEAEMDELRAEIEGLRKPNR</sequence>
<dbReference type="AlphaFoldDB" id="A0A0F8XRJ1"/>